<keyword evidence="2" id="KW-0472">Membrane</keyword>
<dbReference type="EMBL" id="CP015136">
    <property type="protein sequence ID" value="AMY07338.1"/>
    <property type="molecule type" value="Genomic_DNA"/>
</dbReference>
<gene>
    <name evidence="3" type="ORF">LuPra_00505</name>
</gene>
<organism evidence="3 4">
    <name type="scientific">Luteitalea pratensis</name>
    <dbReference type="NCBI Taxonomy" id="1855912"/>
    <lineage>
        <taxon>Bacteria</taxon>
        <taxon>Pseudomonadati</taxon>
        <taxon>Acidobacteriota</taxon>
        <taxon>Vicinamibacteria</taxon>
        <taxon>Vicinamibacterales</taxon>
        <taxon>Vicinamibacteraceae</taxon>
        <taxon>Luteitalea</taxon>
    </lineage>
</organism>
<reference evidence="4" key="2">
    <citation type="submission" date="2016-04" db="EMBL/GenBank/DDBJ databases">
        <title>First Complete Genome Sequence of a Subdivision 6 Acidobacterium.</title>
        <authorList>
            <person name="Huang S."/>
            <person name="Vieira S."/>
            <person name="Bunk B."/>
            <person name="Riedel T."/>
            <person name="Sproeer C."/>
            <person name="Overmann J."/>
        </authorList>
    </citation>
    <scope>NUCLEOTIDE SEQUENCE [LARGE SCALE GENOMIC DNA]</scope>
    <source>
        <strain evidence="4">DSM 100886 HEG_-6_39</strain>
    </source>
</reference>
<keyword evidence="4" id="KW-1185">Reference proteome</keyword>
<keyword evidence="2" id="KW-1133">Transmembrane helix</keyword>
<dbReference type="KEGG" id="abac:LuPra_00505"/>
<protein>
    <recommendedName>
        <fullName evidence="5">DUF3426 domain-containing protein</fullName>
    </recommendedName>
</protein>
<evidence type="ECO:0000313" key="4">
    <source>
        <dbReference type="Proteomes" id="UP000076079"/>
    </source>
</evidence>
<proteinExistence type="predicted"/>
<evidence type="ECO:0000256" key="1">
    <source>
        <dbReference type="SAM" id="MobiDB-lite"/>
    </source>
</evidence>
<dbReference type="AlphaFoldDB" id="A0A143PGZ2"/>
<evidence type="ECO:0008006" key="5">
    <source>
        <dbReference type="Google" id="ProtNLM"/>
    </source>
</evidence>
<reference evidence="3 4" key="1">
    <citation type="journal article" date="2016" name="Genome Announc.">
        <title>First Complete Genome Sequence of a Subdivision 6 Acidobacterium Strain.</title>
        <authorList>
            <person name="Huang S."/>
            <person name="Vieira S."/>
            <person name="Bunk B."/>
            <person name="Riedel T."/>
            <person name="Sproer C."/>
            <person name="Overmann J."/>
        </authorList>
    </citation>
    <scope>NUCLEOTIDE SEQUENCE [LARGE SCALE GENOMIC DNA]</scope>
    <source>
        <strain evidence="4">DSM 100886 HEG_-6_39</strain>
    </source>
</reference>
<evidence type="ECO:0000313" key="3">
    <source>
        <dbReference type="EMBL" id="AMY07338.1"/>
    </source>
</evidence>
<accession>A0A143PGZ2</accession>
<sequence>MLFVTIAALVMAASLGWFAYRLLRDEQRRADARVALLTAAIDGDDTSGWDPPARAGHVGFVSARAARPPLPAPAPTPVVAGASAVPAVPELIFLEDEPTSGRDFVSERSDWMRAASGPTARASAASTRSDGSDANDDFGSVDATSPRPAGLFGEAPEPQRRSGFAIVMLGALLAALLAVAYTWFTSDTPAPAAARATSSAQATAPATGGMPLELLSLAHEQHKGALVVRGIVRNPVSGSDRVDVVASVMLLDTAGGVLGSGRAPLRATQLRPGQETAFAVELPSHADVRRYRVTFRAPDGSLVAHADRRTRASSTSS</sequence>
<feature type="compositionally biased region" description="Low complexity" evidence="1">
    <location>
        <begin position="115"/>
        <end position="129"/>
    </location>
</feature>
<feature type="region of interest" description="Disordered" evidence="1">
    <location>
        <begin position="115"/>
        <end position="156"/>
    </location>
</feature>
<dbReference type="RefSeq" id="WP_110169300.1">
    <property type="nucleotide sequence ID" value="NZ_CP015136.1"/>
</dbReference>
<feature type="transmembrane region" description="Helical" evidence="2">
    <location>
        <begin position="6"/>
        <end position="23"/>
    </location>
</feature>
<feature type="transmembrane region" description="Helical" evidence="2">
    <location>
        <begin position="164"/>
        <end position="184"/>
    </location>
</feature>
<evidence type="ECO:0000256" key="2">
    <source>
        <dbReference type="SAM" id="Phobius"/>
    </source>
</evidence>
<keyword evidence="2" id="KW-0812">Transmembrane</keyword>
<dbReference type="STRING" id="1855912.LuPra_00505"/>
<dbReference type="Proteomes" id="UP000076079">
    <property type="component" value="Chromosome"/>
</dbReference>
<name>A0A143PGZ2_LUTPR</name>